<feature type="compositionally biased region" description="Basic and acidic residues" evidence="7">
    <location>
        <begin position="206"/>
        <end position="220"/>
    </location>
</feature>
<feature type="domain" description="Helix-hairpin-helix DNA-binding motif class 1" evidence="8">
    <location>
        <begin position="73"/>
        <end position="92"/>
    </location>
</feature>
<sequence length="269" mass="29821">MIAFLRGRWVGSGEDCLLLEVGGIGYHVYIPNTLLRQLPRQGQEILLHTHYYVREDQAQLFGFLNEEDLALFRWLLEVSGVGPKVGLALMSTFSAQDLQRVIIAEDYLSLTRVPGIGKRTAQRLVIELRDRLLKQGVRPVWVETYRTATPVLLNQAAEPQSEVITGQTATGQATTGQVAAGQATEAEKGQPSEAPSSKRMSGRTKKLAEENIPIKRKRDQREEAMAALQALGYSLNEARDAVVEASHHVERDADVGEWVRVALKGLARL</sequence>
<feature type="domain" description="Helix-hairpin-helix DNA-binding motif class 1" evidence="8">
    <location>
        <begin position="108"/>
        <end position="127"/>
    </location>
</feature>
<feature type="compositionally biased region" description="Low complexity" evidence="7">
    <location>
        <begin position="165"/>
        <end position="184"/>
    </location>
</feature>
<dbReference type="Gene3D" id="1.10.8.10">
    <property type="entry name" value="DNA helicase RuvA subunit, C-terminal domain"/>
    <property type="match status" value="1"/>
</dbReference>
<keyword evidence="1 6" id="KW-0963">Cytoplasm</keyword>
<dbReference type="InterPro" id="IPR003583">
    <property type="entry name" value="Hlx-hairpin-Hlx_DNA-bd_motif"/>
</dbReference>
<dbReference type="Proteomes" id="UP000294813">
    <property type="component" value="Unassembled WGS sequence"/>
</dbReference>
<dbReference type="InterPro" id="IPR013849">
    <property type="entry name" value="DNA_helicase_Holl-junc_RuvA_I"/>
</dbReference>
<dbReference type="GO" id="GO:0048476">
    <property type="term" value="C:Holliday junction resolvase complex"/>
    <property type="evidence" value="ECO:0007669"/>
    <property type="project" value="UniProtKB-UniRule"/>
</dbReference>
<dbReference type="SUPFAM" id="SSF46929">
    <property type="entry name" value="DNA helicase RuvA subunit, C-terminal domain"/>
    <property type="match status" value="1"/>
</dbReference>
<dbReference type="SUPFAM" id="SSF47781">
    <property type="entry name" value="RuvA domain 2-like"/>
    <property type="match status" value="1"/>
</dbReference>
<evidence type="ECO:0000313" key="10">
    <source>
        <dbReference type="Proteomes" id="UP000294813"/>
    </source>
</evidence>
<feature type="region of interest" description="Domain III" evidence="6">
    <location>
        <begin position="184"/>
        <end position="269"/>
    </location>
</feature>
<protein>
    <recommendedName>
        <fullName evidence="6">Holliday junction branch migration complex subunit RuvA</fullName>
    </recommendedName>
</protein>
<keyword evidence="4 6" id="KW-0233">DNA recombination</keyword>
<dbReference type="GO" id="GO:0006281">
    <property type="term" value="P:DNA repair"/>
    <property type="evidence" value="ECO:0007669"/>
    <property type="project" value="UniProtKB-UniRule"/>
</dbReference>
<keyword evidence="9" id="KW-0547">Nucleotide-binding</keyword>
<proteinExistence type="inferred from homology"/>
<dbReference type="Gene3D" id="2.40.50.140">
    <property type="entry name" value="Nucleic acid-binding proteins"/>
    <property type="match status" value="1"/>
</dbReference>
<comment type="subcellular location">
    <subcellularLocation>
        <location evidence="6">Cytoplasm</location>
    </subcellularLocation>
</comment>
<evidence type="ECO:0000256" key="4">
    <source>
        <dbReference type="ARBA" id="ARBA00023172"/>
    </source>
</evidence>
<evidence type="ECO:0000313" key="9">
    <source>
        <dbReference type="EMBL" id="TCP64309.1"/>
    </source>
</evidence>
<keyword evidence="2 6" id="KW-0227">DNA damage</keyword>
<dbReference type="InterPro" id="IPR011114">
    <property type="entry name" value="RuvA_C"/>
</dbReference>
<dbReference type="InterPro" id="IPR000085">
    <property type="entry name" value="RuvA"/>
</dbReference>
<comment type="similarity">
    <text evidence="6">Belongs to the RuvA family.</text>
</comment>
<dbReference type="InterPro" id="IPR012340">
    <property type="entry name" value="NA-bd_OB-fold"/>
</dbReference>
<dbReference type="AlphaFoldDB" id="A0A4R2RNP0"/>
<dbReference type="GO" id="GO:0005737">
    <property type="term" value="C:cytoplasm"/>
    <property type="evidence" value="ECO:0007669"/>
    <property type="project" value="UniProtKB-SubCell"/>
</dbReference>
<dbReference type="HAMAP" id="MF_00031">
    <property type="entry name" value="DNA_HJ_migration_RuvA"/>
    <property type="match status" value="1"/>
</dbReference>
<dbReference type="GO" id="GO:0005524">
    <property type="term" value="F:ATP binding"/>
    <property type="evidence" value="ECO:0007669"/>
    <property type="project" value="InterPro"/>
</dbReference>
<dbReference type="Gene3D" id="1.10.150.20">
    <property type="entry name" value="5' to 3' exonuclease, C-terminal subdomain"/>
    <property type="match status" value="1"/>
</dbReference>
<evidence type="ECO:0000256" key="6">
    <source>
        <dbReference type="HAMAP-Rule" id="MF_00031"/>
    </source>
</evidence>
<dbReference type="GO" id="GO:0009379">
    <property type="term" value="C:Holliday junction helicase complex"/>
    <property type="evidence" value="ECO:0007669"/>
    <property type="project" value="InterPro"/>
</dbReference>
<comment type="subunit">
    <text evidence="6">Homotetramer. Forms an RuvA(8)-RuvB(12)-Holliday junction (HJ) complex. HJ DNA is sandwiched between 2 RuvA tetramers; dsDNA enters through RuvA and exits via RuvB. An RuvB hexamer assembles on each DNA strand where it exits the tetramer. Each RuvB hexamer is contacted by two RuvA subunits (via domain III) on 2 adjacent RuvB subunits; this complex drives branch migration. In the full resolvosome a probable DNA-RuvA(4)-RuvB(12)-RuvC(2) complex forms which resolves the HJ.</text>
</comment>
<feature type="region of interest" description="Domain I" evidence="6">
    <location>
        <begin position="1"/>
        <end position="64"/>
    </location>
</feature>
<keyword evidence="3 6" id="KW-0238">DNA-binding</keyword>
<evidence type="ECO:0000259" key="8">
    <source>
        <dbReference type="SMART" id="SM00278"/>
    </source>
</evidence>
<dbReference type="SMART" id="SM00278">
    <property type="entry name" value="HhH1"/>
    <property type="match status" value="2"/>
</dbReference>
<feature type="region of interest" description="Disordered" evidence="7">
    <location>
        <begin position="163"/>
        <end position="220"/>
    </location>
</feature>
<comment type="function">
    <text evidence="6">The RuvA-RuvB-RuvC complex processes Holliday junction (HJ) DNA during genetic recombination and DNA repair, while the RuvA-RuvB complex plays an important role in the rescue of blocked DNA replication forks via replication fork reversal (RFR). RuvA specifically binds to HJ cruciform DNA, conferring on it an open structure. The RuvB hexamer acts as an ATP-dependent pump, pulling dsDNA into and through the RuvAB complex. HJ branch migration allows RuvC to scan DNA until it finds its consensus sequence, where it cleaves and resolves the cruciform DNA.</text>
</comment>
<keyword evidence="5 6" id="KW-0234">DNA repair</keyword>
<comment type="caution">
    <text evidence="6">Lacks conserved residue(s) required for the propagation of feature annotation.</text>
</comment>
<comment type="domain">
    <text evidence="6">Has three domains with a flexible linker between the domains II and III and assumes an 'L' shape. Domain III is highly mobile and contacts RuvB.</text>
</comment>
<dbReference type="InterPro" id="IPR036267">
    <property type="entry name" value="RuvA_C_sf"/>
</dbReference>
<organism evidence="9 10">
    <name type="scientific">Heliophilum fasciatum</name>
    <dbReference type="NCBI Taxonomy" id="35700"/>
    <lineage>
        <taxon>Bacteria</taxon>
        <taxon>Bacillati</taxon>
        <taxon>Bacillota</taxon>
        <taxon>Clostridia</taxon>
        <taxon>Eubacteriales</taxon>
        <taxon>Heliobacteriaceae</taxon>
        <taxon>Heliophilum</taxon>
    </lineage>
</organism>
<reference evidence="9 10" key="1">
    <citation type="submission" date="2019-03" db="EMBL/GenBank/DDBJ databases">
        <title>Genomic Encyclopedia of Type Strains, Phase IV (KMG-IV): sequencing the most valuable type-strain genomes for metagenomic binning, comparative biology and taxonomic classification.</title>
        <authorList>
            <person name="Goeker M."/>
        </authorList>
    </citation>
    <scope>NUCLEOTIDE SEQUENCE [LARGE SCALE GENOMIC DNA]</scope>
    <source>
        <strain evidence="9 10">DSM 11170</strain>
    </source>
</reference>
<comment type="caution">
    <text evidence="9">The sequence shown here is derived from an EMBL/GenBank/DDBJ whole genome shotgun (WGS) entry which is preliminary data.</text>
</comment>
<evidence type="ECO:0000256" key="3">
    <source>
        <dbReference type="ARBA" id="ARBA00023125"/>
    </source>
</evidence>
<dbReference type="SUPFAM" id="SSF50249">
    <property type="entry name" value="Nucleic acid-binding proteins"/>
    <property type="match status" value="1"/>
</dbReference>
<evidence type="ECO:0000256" key="7">
    <source>
        <dbReference type="SAM" id="MobiDB-lite"/>
    </source>
</evidence>
<keyword evidence="9" id="KW-0378">Hydrolase</keyword>
<evidence type="ECO:0000256" key="5">
    <source>
        <dbReference type="ARBA" id="ARBA00023204"/>
    </source>
</evidence>
<dbReference type="GO" id="GO:0009378">
    <property type="term" value="F:four-way junction helicase activity"/>
    <property type="evidence" value="ECO:0007669"/>
    <property type="project" value="InterPro"/>
</dbReference>
<evidence type="ECO:0000256" key="1">
    <source>
        <dbReference type="ARBA" id="ARBA00022490"/>
    </source>
</evidence>
<keyword evidence="9" id="KW-0067">ATP-binding</keyword>
<keyword evidence="10" id="KW-1185">Reference proteome</keyword>
<dbReference type="GO" id="GO:0006310">
    <property type="term" value="P:DNA recombination"/>
    <property type="evidence" value="ECO:0007669"/>
    <property type="project" value="UniProtKB-UniRule"/>
</dbReference>
<dbReference type="Pfam" id="PF14520">
    <property type="entry name" value="HHH_5"/>
    <property type="match status" value="1"/>
</dbReference>
<dbReference type="EMBL" id="SLXT01000010">
    <property type="protein sequence ID" value="TCP64309.1"/>
    <property type="molecule type" value="Genomic_DNA"/>
</dbReference>
<dbReference type="Pfam" id="PF01330">
    <property type="entry name" value="RuvA_N"/>
    <property type="match status" value="1"/>
</dbReference>
<name>A0A4R2RNP0_9FIRM</name>
<dbReference type="CDD" id="cd14332">
    <property type="entry name" value="UBA_RuvA_C"/>
    <property type="match status" value="1"/>
</dbReference>
<dbReference type="Pfam" id="PF07499">
    <property type="entry name" value="RuvA_C"/>
    <property type="match status" value="1"/>
</dbReference>
<keyword evidence="9" id="KW-0347">Helicase</keyword>
<dbReference type="NCBIfam" id="TIGR00084">
    <property type="entry name" value="ruvA"/>
    <property type="match status" value="1"/>
</dbReference>
<dbReference type="OrthoDB" id="5293449at2"/>
<evidence type="ECO:0000256" key="2">
    <source>
        <dbReference type="ARBA" id="ARBA00022763"/>
    </source>
</evidence>
<dbReference type="RefSeq" id="WP_131919051.1">
    <property type="nucleotide sequence ID" value="NZ_JAOQNU010000010.1"/>
</dbReference>
<dbReference type="InterPro" id="IPR010994">
    <property type="entry name" value="RuvA_2-like"/>
</dbReference>
<accession>A0A4R2RNP0</accession>
<gene>
    <name evidence="6" type="primary">ruvA</name>
    <name evidence="9" type="ORF">EDD73_1108</name>
</gene>
<dbReference type="GO" id="GO:0000400">
    <property type="term" value="F:four-way junction DNA binding"/>
    <property type="evidence" value="ECO:0007669"/>
    <property type="project" value="UniProtKB-UniRule"/>
</dbReference>